<dbReference type="AlphaFoldDB" id="A0A8S9MW69"/>
<protein>
    <submittedName>
        <fullName evidence="1">Uncharacterized protein</fullName>
    </submittedName>
</protein>
<gene>
    <name evidence="1" type="ORF">F2Q69_00057286</name>
</gene>
<reference evidence="1" key="1">
    <citation type="submission" date="2019-12" db="EMBL/GenBank/DDBJ databases">
        <title>Genome sequencing and annotation of Brassica cretica.</title>
        <authorList>
            <person name="Studholme D.J."/>
            <person name="Sarris P."/>
        </authorList>
    </citation>
    <scope>NUCLEOTIDE SEQUENCE</scope>
    <source>
        <strain evidence="1">PFS-109/04</strain>
        <tissue evidence="1">Leaf</tissue>
    </source>
</reference>
<comment type="caution">
    <text evidence="1">The sequence shown here is derived from an EMBL/GenBank/DDBJ whole genome shotgun (WGS) entry which is preliminary data.</text>
</comment>
<proteinExistence type="predicted"/>
<evidence type="ECO:0000313" key="1">
    <source>
        <dbReference type="EMBL" id="KAF3484714.1"/>
    </source>
</evidence>
<name>A0A8S9MW69_BRACR</name>
<accession>A0A8S9MW69</accession>
<dbReference type="Proteomes" id="UP000712600">
    <property type="component" value="Unassembled WGS sequence"/>
</dbReference>
<sequence length="128" mass="13830">MVSCSWSEDAVVGRNGAVKTFRLLGFFSERRRLPQLCRCRPLSPGGGGFHSSVVAGSRLREIWFRRVRSRSETKLFDMKTVIQEHNGFGGGSTFCELQSSEAAVVCSGDDGGVLMPRSSGLSVGPLAC</sequence>
<dbReference type="EMBL" id="QGKX02002183">
    <property type="protein sequence ID" value="KAF3484714.1"/>
    <property type="molecule type" value="Genomic_DNA"/>
</dbReference>
<evidence type="ECO:0000313" key="2">
    <source>
        <dbReference type="Proteomes" id="UP000712600"/>
    </source>
</evidence>
<organism evidence="1 2">
    <name type="scientific">Brassica cretica</name>
    <name type="common">Mustard</name>
    <dbReference type="NCBI Taxonomy" id="69181"/>
    <lineage>
        <taxon>Eukaryota</taxon>
        <taxon>Viridiplantae</taxon>
        <taxon>Streptophyta</taxon>
        <taxon>Embryophyta</taxon>
        <taxon>Tracheophyta</taxon>
        <taxon>Spermatophyta</taxon>
        <taxon>Magnoliopsida</taxon>
        <taxon>eudicotyledons</taxon>
        <taxon>Gunneridae</taxon>
        <taxon>Pentapetalae</taxon>
        <taxon>rosids</taxon>
        <taxon>malvids</taxon>
        <taxon>Brassicales</taxon>
        <taxon>Brassicaceae</taxon>
        <taxon>Brassiceae</taxon>
        <taxon>Brassica</taxon>
    </lineage>
</organism>